<dbReference type="Pfam" id="PF22458">
    <property type="entry name" value="RsmF-B_ferredox"/>
    <property type="match status" value="1"/>
</dbReference>
<dbReference type="InterPro" id="IPR001678">
    <property type="entry name" value="MeTrfase_RsmB-F_NOP2_dom"/>
</dbReference>
<dbReference type="RefSeq" id="WP_241551900.1">
    <property type="nucleotide sequence ID" value="NZ_JANCNS010000002.1"/>
</dbReference>
<evidence type="ECO:0000313" key="7">
    <source>
        <dbReference type="EMBL" id="MCP9200093.1"/>
    </source>
</evidence>
<keyword evidence="2 5" id="KW-0808">Transferase</keyword>
<name>A0A9X2IAQ2_9FLAO</name>
<dbReference type="InterPro" id="IPR054728">
    <property type="entry name" value="RsmB-like_ferredoxin"/>
</dbReference>
<dbReference type="PRINTS" id="PR02008">
    <property type="entry name" value="RCMTFAMILY"/>
</dbReference>
<comment type="caution">
    <text evidence="7">The sequence shown here is derived from an EMBL/GenBank/DDBJ whole genome shotgun (WGS) entry which is preliminary data.</text>
</comment>
<evidence type="ECO:0000256" key="3">
    <source>
        <dbReference type="ARBA" id="ARBA00022691"/>
    </source>
</evidence>
<evidence type="ECO:0000259" key="6">
    <source>
        <dbReference type="PROSITE" id="PS51686"/>
    </source>
</evidence>
<dbReference type="InterPro" id="IPR023267">
    <property type="entry name" value="RCMT"/>
</dbReference>
<dbReference type="Proteomes" id="UP001155280">
    <property type="component" value="Unassembled WGS sequence"/>
</dbReference>
<dbReference type="AlphaFoldDB" id="A0A9X2IAQ2"/>
<dbReference type="InterPro" id="IPR029063">
    <property type="entry name" value="SAM-dependent_MTases_sf"/>
</dbReference>
<feature type="binding site" evidence="5">
    <location>
        <position position="256"/>
    </location>
    <ligand>
        <name>S-adenosyl-L-methionine</name>
        <dbReference type="ChEBI" id="CHEBI:59789"/>
    </ligand>
</feature>
<keyword evidence="3 5" id="KW-0949">S-adenosyl-L-methionine</keyword>
<dbReference type="PANTHER" id="PTHR22807">
    <property type="entry name" value="NOP2 YEAST -RELATED NOL1/NOP2/FMU SUN DOMAIN-CONTAINING"/>
    <property type="match status" value="1"/>
</dbReference>
<evidence type="ECO:0000256" key="5">
    <source>
        <dbReference type="PROSITE-ProRule" id="PRU01023"/>
    </source>
</evidence>
<keyword evidence="8" id="KW-1185">Reference proteome</keyword>
<evidence type="ECO:0000256" key="4">
    <source>
        <dbReference type="ARBA" id="ARBA00022884"/>
    </source>
</evidence>
<feature type="binding site" evidence="5">
    <location>
        <position position="301"/>
    </location>
    <ligand>
        <name>S-adenosyl-L-methionine</name>
        <dbReference type="ChEBI" id="CHEBI:59789"/>
    </ligand>
</feature>
<dbReference type="SUPFAM" id="SSF53335">
    <property type="entry name" value="S-adenosyl-L-methionine-dependent methyltransferases"/>
    <property type="match status" value="1"/>
</dbReference>
<evidence type="ECO:0000256" key="1">
    <source>
        <dbReference type="ARBA" id="ARBA00022603"/>
    </source>
</evidence>
<feature type="domain" description="SAM-dependent MTase RsmB/NOP-type" evidence="6">
    <location>
        <begin position="142"/>
        <end position="403"/>
    </location>
</feature>
<evidence type="ECO:0000256" key="2">
    <source>
        <dbReference type="ARBA" id="ARBA00022679"/>
    </source>
</evidence>
<dbReference type="GO" id="GO:0003723">
    <property type="term" value="F:RNA binding"/>
    <property type="evidence" value="ECO:0007669"/>
    <property type="project" value="UniProtKB-UniRule"/>
</dbReference>
<feature type="binding site" evidence="5">
    <location>
        <position position="283"/>
    </location>
    <ligand>
        <name>S-adenosyl-L-methionine</name>
        <dbReference type="ChEBI" id="CHEBI:59789"/>
    </ligand>
</feature>
<accession>A0A9X2IAQ2</accession>
<keyword evidence="1 5" id="KW-0489">Methyltransferase</keyword>
<evidence type="ECO:0000313" key="8">
    <source>
        <dbReference type="Proteomes" id="UP001155280"/>
    </source>
</evidence>
<dbReference type="EMBL" id="JANCNS010000002">
    <property type="protein sequence ID" value="MCP9200093.1"/>
    <property type="molecule type" value="Genomic_DNA"/>
</dbReference>
<dbReference type="GO" id="GO:0008173">
    <property type="term" value="F:RNA methyltransferase activity"/>
    <property type="evidence" value="ECO:0007669"/>
    <property type="project" value="InterPro"/>
</dbReference>
<feature type="active site" description="Nucleophile" evidence="5">
    <location>
        <position position="354"/>
    </location>
</feature>
<comment type="caution">
    <text evidence="5">Lacks conserved residue(s) required for the propagation of feature annotation.</text>
</comment>
<sequence length="404" mass="46489">MRLHRNLVFATVDALNEIFNNGEYADKVIEKTLKRDKRWGSRDRSFIAETTYDIVRWKRLYAEIADVKEPFSREDLFRIFAVWCVLRGLKLPDWPQFEGTPVRRIKGKFDELSRIRKYRESIPDWLDELGVQELGETKWTQELKALNVQAPVVVRTNTLKIKPSELAAKLEEEGIETSNLRNYPEALELKERANIFRTQAFKEGFFEVQDASSQRVAEFLDVKPGMRVVDTCAGAGGKSLHLAALMENKGQIIALDIYGNKLKELKRRAKRAGAHNIDTRSIDSTKVIKKLYDTADRVLIDAPCSGLGVLSRNPDAKWKLQPEFLDSIRKTQIEILQKYSRIVKKGGKMVYATCSILPSENEKQVQLFLKTEEGSQFQLKKEKKILSHESGYDGFYIALLERNQ</sequence>
<proteinExistence type="inferred from homology"/>
<dbReference type="PANTHER" id="PTHR22807:SF53">
    <property type="entry name" value="RIBOSOMAL RNA SMALL SUBUNIT METHYLTRANSFERASE B-RELATED"/>
    <property type="match status" value="1"/>
</dbReference>
<dbReference type="Gene3D" id="3.40.50.150">
    <property type="entry name" value="Vaccinia Virus protein VP39"/>
    <property type="match status" value="1"/>
</dbReference>
<dbReference type="PROSITE" id="PS51686">
    <property type="entry name" value="SAM_MT_RSMB_NOP"/>
    <property type="match status" value="1"/>
</dbReference>
<keyword evidence="4 5" id="KW-0694">RNA-binding</keyword>
<protein>
    <submittedName>
        <fullName evidence="7">Methyltransferase domain-containing protein</fullName>
    </submittedName>
</protein>
<comment type="similarity">
    <text evidence="5">Belongs to the class I-like SAM-binding methyltransferase superfamily. RsmB/NOP family.</text>
</comment>
<gene>
    <name evidence="7" type="ORF">MKO06_09250</name>
</gene>
<dbReference type="GO" id="GO:0001510">
    <property type="term" value="P:RNA methylation"/>
    <property type="evidence" value="ECO:0007669"/>
    <property type="project" value="InterPro"/>
</dbReference>
<dbReference type="InterPro" id="IPR049560">
    <property type="entry name" value="MeTrfase_RsmB-F_NOP2_cat"/>
</dbReference>
<organism evidence="7 8">
    <name type="scientific">Christiangramia oceanisediminis</name>
    <dbReference type="NCBI Taxonomy" id="2920386"/>
    <lineage>
        <taxon>Bacteria</taxon>
        <taxon>Pseudomonadati</taxon>
        <taxon>Bacteroidota</taxon>
        <taxon>Flavobacteriia</taxon>
        <taxon>Flavobacteriales</taxon>
        <taxon>Flavobacteriaceae</taxon>
        <taxon>Christiangramia</taxon>
    </lineage>
</organism>
<reference evidence="7" key="1">
    <citation type="submission" date="2022-07" db="EMBL/GenBank/DDBJ databases">
        <title>Gramela sediminis sp. nov., isolated from deep-sea sediment of the Indian Ocean.</title>
        <authorList>
            <person name="Shi H."/>
        </authorList>
    </citation>
    <scope>NUCLEOTIDE SEQUENCE</scope>
    <source>
        <strain evidence="7">GC03-9</strain>
    </source>
</reference>
<dbReference type="Pfam" id="PF01189">
    <property type="entry name" value="Methyltr_RsmB-F"/>
    <property type="match status" value="1"/>
</dbReference>